<name>A0A1I6XY74_9BURK</name>
<gene>
    <name evidence="1" type="ORF">SAMN05192563_1001228</name>
</gene>
<dbReference type="EMBL" id="FPBH01000001">
    <property type="protein sequence ID" value="SFT43385.1"/>
    <property type="molecule type" value="Genomic_DNA"/>
</dbReference>
<dbReference type="Proteomes" id="UP000198844">
    <property type="component" value="Unassembled WGS sequence"/>
</dbReference>
<sequence length="45" mass="5109">MSSPAMPKTHAALAYKVFVAPVTETYNRCSTIDRTFVLQIYFLIL</sequence>
<organism evidence="1 2">
    <name type="scientific">Paraburkholderia aspalathi</name>
    <dbReference type="NCBI Taxonomy" id="1324617"/>
    <lineage>
        <taxon>Bacteria</taxon>
        <taxon>Pseudomonadati</taxon>
        <taxon>Pseudomonadota</taxon>
        <taxon>Betaproteobacteria</taxon>
        <taxon>Burkholderiales</taxon>
        <taxon>Burkholderiaceae</taxon>
        <taxon>Paraburkholderia</taxon>
    </lineage>
</organism>
<reference evidence="1 2" key="1">
    <citation type="submission" date="2016-10" db="EMBL/GenBank/DDBJ databases">
        <authorList>
            <person name="de Groot N.N."/>
        </authorList>
    </citation>
    <scope>NUCLEOTIDE SEQUENCE [LARGE SCALE GENOMIC DNA]</scope>
    <source>
        <strain evidence="1 2">LMG 27731</strain>
    </source>
</reference>
<dbReference type="AlphaFoldDB" id="A0A1I6XY74"/>
<protein>
    <submittedName>
        <fullName evidence="1">Uncharacterized protein</fullName>
    </submittedName>
</protein>
<evidence type="ECO:0000313" key="2">
    <source>
        <dbReference type="Proteomes" id="UP000198844"/>
    </source>
</evidence>
<proteinExistence type="predicted"/>
<accession>A0A1I6XY74</accession>
<evidence type="ECO:0000313" key="1">
    <source>
        <dbReference type="EMBL" id="SFT43385.1"/>
    </source>
</evidence>